<evidence type="ECO:0000313" key="4">
    <source>
        <dbReference type="Proteomes" id="UP000011747"/>
    </source>
</evidence>
<reference evidence="3 4" key="1">
    <citation type="submission" date="2011-09" db="EMBL/GenBank/DDBJ databases">
        <title>The Genome Sequence of Bacillus smithii 7_3_47FAA.</title>
        <authorList>
            <consortium name="The Broad Institute Genome Sequencing Platform"/>
            <person name="Earl A."/>
            <person name="Ward D."/>
            <person name="Feldgarden M."/>
            <person name="Gevers D."/>
            <person name="Daigneault M."/>
            <person name="Strauss J."/>
            <person name="Allen-Vercoe E."/>
            <person name="Young S.K."/>
            <person name="Zeng Q."/>
            <person name="Gargeya S."/>
            <person name="Fitzgerald M."/>
            <person name="Haas B."/>
            <person name="Abouelleil A."/>
            <person name="Alvarado L."/>
            <person name="Arachchi H.M."/>
            <person name="Berlin A."/>
            <person name="Brown A."/>
            <person name="Chapman S.B."/>
            <person name="Chen Z."/>
            <person name="Dunbar C."/>
            <person name="Freedman E."/>
            <person name="Gearin G."/>
            <person name="Goldberg J."/>
            <person name="Griggs A."/>
            <person name="Gujja S."/>
            <person name="Heiman D."/>
            <person name="Howarth C."/>
            <person name="Larson L."/>
            <person name="Lui A."/>
            <person name="MacDonald P.J.P."/>
            <person name="Montmayeur A."/>
            <person name="Murphy C."/>
            <person name="Neiman D."/>
            <person name="Pearson M."/>
            <person name="Priest M."/>
            <person name="Roberts A."/>
            <person name="Saif S."/>
            <person name="Shea T."/>
            <person name="Shenoy N."/>
            <person name="Sisk P."/>
            <person name="Stolte C."/>
            <person name="Sykes S."/>
            <person name="Wortman J."/>
            <person name="Nusbaum C."/>
            <person name="Birren B."/>
        </authorList>
    </citation>
    <scope>NUCLEOTIDE SEQUENCE [LARGE SCALE GENOMIC DNA]</scope>
    <source>
        <strain evidence="3 4">7_3_47FAA</strain>
    </source>
</reference>
<name>G9QLQ4_9BACI</name>
<keyword evidence="2" id="KW-0472">Membrane</keyword>
<protein>
    <recommendedName>
        <fullName evidence="5">Fimbrial assembly protein (PilN)</fullName>
    </recommendedName>
</protein>
<evidence type="ECO:0000256" key="2">
    <source>
        <dbReference type="SAM" id="Phobius"/>
    </source>
</evidence>
<evidence type="ECO:0000313" key="3">
    <source>
        <dbReference type="EMBL" id="EHL77922.1"/>
    </source>
</evidence>
<accession>G9QLQ4</accession>
<dbReference type="EMBL" id="ACWF01000104">
    <property type="protein sequence ID" value="EHL77922.1"/>
    <property type="molecule type" value="Genomic_DNA"/>
</dbReference>
<feature type="region of interest" description="Disordered" evidence="1">
    <location>
        <begin position="162"/>
        <end position="182"/>
    </location>
</feature>
<sequence>MLVEINFIEKKKKPSYLLIGLFILLVLFIFLLVFLLIYGHSLQKQEAELQEKVDFATKLQAAKMKANHQNPEVESFHQYETAVKWAQNQPIETTKILKELTEKLPERGYLLLFSLTDDQKADMIVQFDTKSEIAYYLKRLNEISWIKKATLKSFGVPPQTNDTTGSVNGYTTDNATDNTAIDPTTLPRYQAEYVLQLETSKLKIDTEKDE</sequence>
<dbReference type="Proteomes" id="UP000011747">
    <property type="component" value="Unassembled WGS sequence"/>
</dbReference>
<keyword evidence="2" id="KW-1133">Transmembrane helix</keyword>
<dbReference type="HOGENOM" id="CLU_083243_0_0_9"/>
<feature type="transmembrane region" description="Helical" evidence="2">
    <location>
        <begin position="16"/>
        <end position="38"/>
    </location>
</feature>
<gene>
    <name evidence="3" type="ORF">HMPREF1015_03147</name>
</gene>
<evidence type="ECO:0000256" key="1">
    <source>
        <dbReference type="SAM" id="MobiDB-lite"/>
    </source>
</evidence>
<comment type="caution">
    <text evidence="3">The sequence shown here is derived from an EMBL/GenBank/DDBJ whole genome shotgun (WGS) entry which is preliminary data.</text>
</comment>
<proteinExistence type="predicted"/>
<feature type="compositionally biased region" description="Low complexity" evidence="1">
    <location>
        <begin position="171"/>
        <end position="182"/>
    </location>
</feature>
<evidence type="ECO:0008006" key="5">
    <source>
        <dbReference type="Google" id="ProtNLM"/>
    </source>
</evidence>
<organism evidence="3 4">
    <name type="scientific">Bacillus smithii 7_3_47FAA</name>
    <dbReference type="NCBI Taxonomy" id="665952"/>
    <lineage>
        <taxon>Bacteria</taxon>
        <taxon>Bacillati</taxon>
        <taxon>Bacillota</taxon>
        <taxon>Bacilli</taxon>
        <taxon>Bacillales</taxon>
        <taxon>Bacillaceae</taxon>
        <taxon>Bacillus</taxon>
    </lineage>
</organism>
<dbReference type="AlphaFoldDB" id="G9QLQ4"/>
<keyword evidence="2" id="KW-0812">Transmembrane</keyword>
<keyword evidence="4" id="KW-1185">Reference proteome</keyword>
<dbReference type="RefSeq" id="WP_003354314.1">
    <property type="nucleotide sequence ID" value="NZ_JH414755.1"/>
</dbReference>
<dbReference type="PATRIC" id="fig|665952.3.peg.1990"/>